<dbReference type="EMBL" id="CVRI01000020">
    <property type="protein sequence ID" value="CRK90567.1"/>
    <property type="molecule type" value="Genomic_DNA"/>
</dbReference>
<accession>A0A1J1HR97</accession>
<evidence type="ECO:0000313" key="2">
    <source>
        <dbReference type="Proteomes" id="UP000183832"/>
    </source>
</evidence>
<protein>
    <submittedName>
        <fullName evidence="1">CLUMA_CG004270, isoform A</fullName>
    </submittedName>
</protein>
<name>A0A1J1HR97_9DIPT</name>
<evidence type="ECO:0000313" key="1">
    <source>
        <dbReference type="EMBL" id="CRK90567.1"/>
    </source>
</evidence>
<proteinExistence type="predicted"/>
<sequence>MDDAKFTCLINKTGKLFNRFLRSILALFSVMDFKKFLQKNLPSSTPNILDKYATKTSNSSINESNSSEKENSLYLSFANDSFDSENFVWAKPNQIESNKSSLTKTAIKETYKEKIFIRRESILKINEEVSNAIPKSIETNMVSNNVNANVLKMKTTPDFNNNCTPSFNITVRSRDLTRKTLWEKENSPQGVKINIENEGIEFFSPANNEARSPFKGQACINIIVKDPNASPNEGIEFFSPANNEARSIFNGQACINITKENIQPKRVMKNMKSRRSSILKTRTHLYSPIIRNSLECGYLLKKKLKKSPAQFRNLGESSKLKSQIPRPIIKSNHLNVISSSGNYESSASNFPMTSQLKTDFKCKWCLKTFKVSPALLKHEVEKCEKIPFNEKRKKLAEVERKEIRRRRAIFFSTTLPRNRNRRKEVTFEDN</sequence>
<dbReference type="Proteomes" id="UP000183832">
    <property type="component" value="Unassembled WGS sequence"/>
</dbReference>
<dbReference type="AlphaFoldDB" id="A0A1J1HR97"/>
<organism evidence="1 2">
    <name type="scientific">Clunio marinus</name>
    <dbReference type="NCBI Taxonomy" id="568069"/>
    <lineage>
        <taxon>Eukaryota</taxon>
        <taxon>Metazoa</taxon>
        <taxon>Ecdysozoa</taxon>
        <taxon>Arthropoda</taxon>
        <taxon>Hexapoda</taxon>
        <taxon>Insecta</taxon>
        <taxon>Pterygota</taxon>
        <taxon>Neoptera</taxon>
        <taxon>Endopterygota</taxon>
        <taxon>Diptera</taxon>
        <taxon>Nematocera</taxon>
        <taxon>Chironomoidea</taxon>
        <taxon>Chironomidae</taxon>
        <taxon>Clunio</taxon>
    </lineage>
</organism>
<keyword evidence="2" id="KW-1185">Reference proteome</keyword>
<reference evidence="1 2" key="1">
    <citation type="submission" date="2015-04" db="EMBL/GenBank/DDBJ databases">
        <authorList>
            <person name="Syromyatnikov M.Y."/>
            <person name="Popov V.N."/>
        </authorList>
    </citation>
    <scope>NUCLEOTIDE SEQUENCE [LARGE SCALE GENOMIC DNA]</scope>
</reference>
<gene>
    <name evidence="1" type="ORF">CLUMA_CG004270</name>
</gene>